<dbReference type="OMA" id="KIHHINC"/>
<evidence type="ECO:0000256" key="4">
    <source>
        <dbReference type="ARBA" id="ARBA00022692"/>
    </source>
</evidence>
<dbReference type="AlphaFoldDB" id="A0A026W367"/>
<protein>
    <recommendedName>
        <fullName evidence="13">Odorant receptor</fullName>
    </recommendedName>
</protein>
<feature type="non-terminal residue" evidence="11">
    <location>
        <position position="1"/>
    </location>
</feature>
<comment type="subcellular location">
    <subcellularLocation>
        <location evidence="1">Cell membrane</location>
        <topology evidence="1">Multi-pass membrane protein</topology>
    </subcellularLocation>
</comment>
<evidence type="ECO:0000256" key="8">
    <source>
        <dbReference type="ARBA" id="ARBA00023170"/>
    </source>
</evidence>
<evidence type="ECO:0000256" key="9">
    <source>
        <dbReference type="ARBA" id="ARBA00023224"/>
    </source>
</evidence>
<keyword evidence="4 10" id="KW-0812">Transmembrane</keyword>
<dbReference type="PANTHER" id="PTHR21137">
    <property type="entry name" value="ODORANT RECEPTOR"/>
    <property type="match status" value="1"/>
</dbReference>
<evidence type="ECO:0000313" key="11">
    <source>
        <dbReference type="EMBL" id="EZA50468.1"/>
    </source>
</evidence>
<evidence type="ECO:0000256" key="1">
    <source>
        <dbReference type="ARBA" id="ARBA00004651"/>
    </source>
</evidence>
<accession>A0A026W367</accession>
<reference evidence="11 12" key="1">
    <citation type="journal article" date="2014" name="Curr. Biol.">
        <title>The genome of the clonal raider ant Cerapachys biroi.</title>
        <authorList>
            <person name="Oxley P.R."/>
            <person name="Ji L."/>
            <person name="Fetter-Pruneda I."/>
            <person name="McKenzie S.K."/>
            <person name="Li C."/>
            <person name="Hu H."/>
            <person name="Zhang G."/>
            <person name="Kronauer D.J."/>
        </authorList>
    </citation>
    <scope>NUCLEOTIDE SEQUENCE [LARGE SCALE GENOMIC DNA]</scope>
</reference>
<keyword evidence="8" id="KW-0675">Receptor</keyword>
<keyword evidence="9" id="KW-0807">Transducer</keyword>
<evidence type="ECO:0008006" key="13">
    <source>
        <dbReference type="Google" id="ProtNLM"/>
    </source>
</evidence>
<dbReference type="GO" id="GO:0005549">
    <property type="term" value="F:odorant binding"/>
    <property type="evidence" value="ECO:0007669"/>
    <property type="project" value="InterPro"/>
</dbReference>
<dbReference type="Pfam" id="PF02949">
    <property type="entry name" value="7tm_6"/>
    <property type="match status" value="1"/>
</dbReference>
<dbReference type="GO" id="GO:0007165">
    <property type="term" value="P:signal transduction"/>
    <property type="evidence" value="ECO:0007669"/>
    <property type="project" value="UniProtKB-KW"/>
</dbReference>
<proteinExistence type="predicted"/>
<dbReference type="Proteomes" id="UP000053097">
    <property type="component" value="Unassembled WGS sequence"/>
</dbReference>
<gene>
    <name evidence="11" type="ORF">X777_10661</name>
</gene>
<keyword evidence="6 10" id="KW-1133">Transmembrane helix</keyword>
<evidence type="ECO:0000256" key="7">
    <source>
        <dbReference type="ARBA" id="ARBA00023136"/>
    </source>
</evidence>
<dbReference type="EMBL" id="KK107455">
    <property type="protein sequence ID" value="EZA50468.1"/>
    <property type="molecule type" value="Genomic_DNA"/>
</dbReference>
<dbReference type="InterPro" id="IPR004117">
    <property type="entry name" value="7tm6_olfct_rcpt"/>
</dbReference>
<keyword evidence="12" id="KW-1185">Reference proteome</keyword>
<name>A0A026W367_OOCBI</name>
<dbReference type="OrthoDB" id="7699053at2759"/>
<evidence type="ECO:0000256" key="6">
    <source>
        <dbReference type="ARBA" id="ARBA00022989"/>
    </source>
</evidence>
<feature type="transmembrane region" description="Helical" evidence="10">
    <location>
        <begin position="84"/>
        <end position="112"/>
    </location>
</feature>
<keyword evidence="7 10" id="KW-0472">Membrane</keyword>
<keyword evidence="2" id="KW-1003">Cell membrane</keyword>
<feature type="transmembrane region" description="Helical" evidence="10">
    <location>
        <begin position="34"/>
        <end position="56"/>
    </location>
</feature>
<dbReference type="GO" id="GO:0005886">
    <property type="term" value="C:plasma membrane"/>
    <property type="evidence" value="ECO:0007669"/>
    <property type="project" value="UniProtKB-SubCell"/>
</dbReference>
<evidence type="ECO:0000256" key="2">
    <source>
        <dbReference type="ARBA" id="ARBA00022475"/>
    </source>
</evidence>
<keyword evidence="3" id="KW-0716">Sensory transduction</keyword>
<sequence>IRYLLEQFQYIYNRLKDSNEIAIYNKYGNIAKRITHLVGICNHVYFMVIQCSPYVFNMIMPKNVTYVRHLIVSVTTHFGVQERYFYLVLLYLNATVTVGTAAILAVGTMLISCYKHICGMLRIASYRFDQAILATLQSITLKNKTTTYKEFIYAMDIHHKATELAKIIVDDMERLFFILIMITVICMSLNLYGHILLLSFVFSCICLSNHTGQEITDCNNHIFLTVYNAPWYLVPLKIQKLILFLLQRNNKAFTLNIGGLFTLSIERFASLMSTSVSYFTVTLSLQ</sequence>
<organism evidence="11 12">
    <name type="scientific">Ooceraea biroi</name>
    <name type="common">Clonal raider ant</name>
    <name type="synonym">Cerapachys biroi</name>
    <dbReference type="NCBI Taxonomy" id="2015173"/>
    <lineage>
        <taxon>Eukaryota</taxon>
        <taxon>Metazoa</taxon>
        <taxon>Ecdysozoa</taxon>
        <taxon>Arthropoda</taxon>
        <taxon>Hexapoda</taxon>
        <taxon>Insecta</taxon>
        <taxon>Pterygota</taxon>
        <taxon>Neoptera</taxon>
        <taxon>Endopterygota</taxon>
        <taxon>Hymenoptera</taxon>
        <taxon>Apocrita</taxon>
        <taxon>Aculeata</taxon>
        <taxon>Formicoidea</taxon>
        <taxon>Formicidae</taxon>
        <taxon>Dorylinae</taxon>
        <taxon>Ooceraea</taxon>
    </lineage>
</organism>
<keyword evidence="5" id="KW-0552">Olfaction</keyword>
<evidence type="ECO:0000256" key="3">
    <source>
        <dbReference type="ARBA" id="ARBA00022606"/>
    </source>
</evidence>
<evidence type="ECO:0000256" key="5">
    <source>
        <dbReference type="ARBA" id="ARBA00022725"/>
    </source>
</evidence>
<dbReference type="GO" id="GO:0004984">
    <property type="term" value="F:olfactory receptor activity"/>
    <property type="evidence" value="ECO:0007669"/>
    <property type="project" value="InterPro"/>
</dbReference>
<dbReference type="PANTHER" id="PTHR21137:SF35">
    <property type="entry name" value="ODORANT RECEPTOR 19A-RELATED"/>
    <property type="match status" value="1"/>
</dbReference>
<evidence type="ECO:0000256" key="10">
    <source>
        <dbReference type="SAM" id="Phobius"/>
    </source>
</evidence>
<evidence type="ECO:0000313" key="12">
    <source>
        <dbReference type="Proteomes" id="UP000053097"/>
    </source>
</evidence>
<feature type="transmembrane region" description="Helical" evidence="10">
    <location>
        <begin position="175"/>
        <end position="202"/>
    </location>
</feature>